<keyword evidence="2" id="KW-1185">Reference proteome</keyword>
<dbReference type="AlphaFoldDB" id="A0A8J3J2P7"/>
<dbReference type="Proteomes" id="UP000597444">
    <property type="component" value="Unassembled WGS sequence"/>
</dbReference>
<sequence length="187" mass="20695">MVHAVLFSRIAILLMSMDWLLDPLMQTLEPLLLERAHLGELHLLPVLLRPFPYGFSAFAHLVPVNNCKSVGEMTPVEREKIWESILSHVLEILGISLSSPSLSSMLTEQYLQNLSVLLTKHTELQASLFGGMGDGTYNHGLGIPPDRVLLASHSGEKIVHDQVWSTQIHVTAAKISSFTGLVIARKK</sequence>
<reference evidence="1" key="1">
    <citation type="submission" date="2020-10" db="EMBL/GenBank/DDBJ databases">
        <title>Taxonomic study of unclassified bacteria belonging to the class Ktedonobacteria.</title>
        <authorList>
            <person name="Yabe S."/>
            <person name="Wang C.M."/>
            <person name="Zheng Y."/>
            <person name="Sakai Y."/>
            <person name="Cavaletti L."/>
            <person name="Monciardini P."/>
            <person name="Donadio S."/>
        </authorList>
    </citation>
    <scope>NUCLEOTIDE SEQUENCE</scope>
    <source>
        <strain evidence="1">ID150040</strain>
    </source>
</reference>
<protein>
    <submittedName>
        <fullName evidence="1">Uncharacterized protein</fullName>
    </submittedName>
</protein>
<evidence type="ECO:0000313" key="2">
    <source>
        <dbReference type="Proteomes" id="UP000597444"/>
    </source>
</evidence>
<gene>
    <name evidence="1" type="ORF">KSF_112530</name>
</gene>
<comment type="caution">
    <text evidence="1">The sequence shown here is derived from an EMBL/GenBank/DDBJ whole genome shotgun (WGS) entry which is preliminary data.</text>
</comment>
<proteinExistence type="predicted"/>
<dbReference type="EMBL" id="BNJK01000004">
    <property type="protein sequence ID" value="GHP01206.1"/>
    <property type="molecule type" value="Genomic_DNA"/>
</dbReference>
<accession>A0A8J3J2P7</accession>
<organism evidence="1 2">
    <name type="scientific">Reticulibacter mediterranei</name>
    <dbReference type="NCBI Taxonomy" id="2778369"/>
    <lineage>
        <taxon>Bacteria</taxon>
        <taxon>Bacillati</taxon>
        <taxon>Chloroflexota</taxon>
        <taxon>Ktedonobacteria</taxon>
        <taxon>Ktedonobacterales</taxon>
        <taxon>Reticulibacteraceae</taxon>
        <taxon>Reticulibacter</taxon>
    </lineage>
</organism>
<name>A0A8J3J2P7_9CHLR</name>
<evidence type="ECO:0000313" key="1">
    <source>
        <dbReference type="EMBL" id="GHP01206.1"/>
    </source>
</evidence>